<accession>A0ABW4V488</accession>
<feature type="compositionally biased region" description="Pro residues" evidence="1">
    <location>
        <begin position="146"/>
        <end position="158"/>
    </location>
</feature>
<gene>
    <name evidence="3" type="ORF">ACFSL2_08895</name>
</gene>
<dbReference type="Proteomes" id="UP001597338">
    <property type="component" value="Unassembled WGS sequence"/>
</dbReference>
<proteinExistence type="predicted"/>
<organism evidence="3 4">
    <name type="scientific">Promicromonospora aerolata</name>
    <dbReference type="NCBI Taxonomy" id="195749"/>
    <lineage>
        <taxon>Bacteria</taxon>
        <taxon>Bacillati</taxon>
        <taxon>Actinomycetota</taxon>
        <taxon>Actinomycetes</taxon>
        <taxon>Micrococcales</taxon>
        <taxon>Promicromonosporaceae</taxon>
        <taxon>Promicromonospora</taxon>
    </lineage>
</organism>
<feature type="region of interest" description="Disordered" evidence="1">
    <location>
        <begin position="100"/>
        <end position="192"/>
    </location>
</feature>
<dbReference type="RefSeq" id="WP_377197505.1">
    <property type="nucleotide sequence ID" value="NZ_JBHUHF010000001.1"/>
</dbReference>
<feature type="region of interest" description="Disordered" evidence="1">
    <location>
        <begin position="29"/>
        <end position="77"/>
    </location>
</feature>
<reference evidence="4" key="1">
    <citation type="journal article" date="2019" name="Int. J. Syst. Evol. Microbiol.">
        <title>The Global Catalogue of Microorganisms (GCM) 10K type strain sequencing project: providing services to taxonomists for standard genome sequencing and annotation.</title>
        <authorList>
            <consortium name="The Broad Institute Genomics Platform"/>
            <consortium name="The Broad Institute Genome Sequencing Center for Infectious Disease"/>
            <person name="Wu L."/>
            <person name="Ma J."/>
        </authorList>
    </citation>
    <scope>NUCLEOTIDE SEQUENCE [LARGE SCALE GENOMIC DNA]</scope>
    <source>
        <strain evidence="4">CCM 7043</strain>
    </source>
</reference>
<feature type="compositionally biased region" description="Pro residues" evidence="1">
    <location>
        <begin position="114"/>
        <end position="123"/>
    </location>
</feature>
<name>A0ABW4V488_9MICO</name>
<evidence type="ECO:0000256" key="2">
    <source>
        <dbReference type="SAM" id="Phobius"/>
    </source>
</evidence>
<feature type="transmembrane region" description="Helical" evidence="2">
    <location>
        <begin position="83"/>
        <end position="104"/>
    </location>
</feature>
<evidence type="ECO:0000313" key="3">
    <source>
        <dbReference type="EMBL" id="MFD2025626.1"/>
    </source>
</evidence>
<keyword evidence="2" id="KW-1133">Transmembrane helix</keyword>
<sequence>MRRKNDALTRARQALSQVDAELDLGQARSAALTRAGSGPGAQPEADDATGSDDTARSDDATGSGVEILPHGQRPALPRSRAGAWALVATVALLGGAGLGAAVLWPTPGETVPGAPSPASPMPGPSLSTATPDTRPTDSPRECASIPPIPGSRPTPRPAGQPSSAPLPVRECDTEPSPAPSDGPTAGPDDLDP</sequence>
<keyword evidence="4" id="KW-1185">Reference proteome</keyword>
<protein>
    <submittedName>
        <fullName evidence="3">Uncharacterized protein</fullName>
    </submittedName>
</protein>
<keyword evidence="2" id="KW-0472">Membrane</keyword>
<comment type="caution">
    <text evidence="3">The sequence shown here is derived from an EMBL/GenBank/DDBJ whole genome shotgun (WGS) entry which is preliminary data.</text>
</comment>
<dbReference type="EMBL" id="JBHUHF010000001">
    <property type="protein sequence ID" value="MFD2025626.1"/>
    <property type="molecule type" value="Genomic_DNA"/>
</dbReference>
<evidence type="ECO:0000313" key="4">
    <source>
        <dbReference type="Proteomes" id="UP001597338"/>
    </source>
</evidence>
<evidence type="ECO:0000256" key="1">
    <source>
        <dbReference type="SAM" id="MobiDB-lite"/>
    </source>
</evidence>
<keyword evidence="2" id="KW-0812">Transmembrane</keyword>